<evidence type="ECO:0000313" key="1">
    <source>
        <dbReference type="EMBL" id="OJJ47992.1"/>
    </source>
</evidence>
<protein>
    <recommendedName>
        <fullName evidence="3">Glutamine amidotransferase domain-containing protein</fullName>
    </recommendedName>
</protein>
<dbReference type="OrthoDB" id="1669814at2759"/>
<dbReference type="PANTHER" id="PTHR42695">
    <property type="entry name" value="GLUTAMINE AMIDOTRANSFERASE YLR126C-RELATED"/>
    <property type="match status" value="1"/>
</dbReference>
<evidence type="ECO:0008006" key="3">
    <source>
        <dbReference type="Google" id="ProtNLM"/>
    </source>
</evidence>
<dbReference type="CDD" id="cd01741">
    <property type="entry name" value="GATase1_1"/>
    <property type="match status" value="1"/>
</dbReference>
<dbReference type="STRING" id="1073090.A0A1L9SL46"/>
<dbReference type="SUPFAM" id="SSF52317">
    <property type="entry name" value="Class I glutamine amidotransferase-like"/>
    <property type="match status" value="1"/>
</dbReference>
<dbReference type="GeneID" id="34609266"/>
<proteinExistence type="predicted"/>
<name>A0A1L9SL46_9EURO</name>
<accession>A0A1L9SL46</accession>
<dbReference type="InterPro" id="IPR029062">
    <property type="entry name" value="Class_I_gatase-like"/>
</dbReference>
<dbReference type="Proteomes" id="UP000184188">
    <property type="component" value="Unassembled WGS sequence"/>
</dbReference>
<dbReference type="RefSeq" id="XP_022582502.1">
    <property type="nucleotide sequence ID" value="XM_022722801.1"/>
</dbReference>
<dbReference type="VEuPathDB" id="FungiDB:ASPZODRAFT_131634"/>
<reference evidence="2" key="1">
    <citation type="journal article" date="2017" name="Genome Biol.">
        <title>Comparative genomics reveals high biological diversity and specific adaptations in the industrially and medically important fungal genus Aspergillus.</title>
        <authorList>
            <person name="de Vries R.P."/>
            <person name="Riley R."/>
            <person name="Wiebenga A."/>
            <person name="Aguilar-Osorio G."/>
            <person name="Amillis S."/>
            <person name="Uchima C.A."/>
            <person name="Anderluh G."/>
            <person name="Asadollahi M."/>
            <person name="Askin M."/>
            <person name="Barry K."/>
            <person name="Battaglia E."/>
            <person name="Bayram O."/>
            <person name="Benocci T."/>
            <person name="Braus-Stromeyer S.A."/>
            <person name="Caldana C."/>
            <person name="Canovas D."/>
            <person name="Cerqueira G.C."/>
            <person name="Chen F."/>
            <person name="Chen W."/>
            <person name="Choi C."/>
            <person name="Clum A."/>
            <person name="Dos Santos R.A."/>
            <person name="Damasio A.R."/>
            <person name="Diallinas G."/>
            <person name="Emri T."/>
            <person name="Fekete E."/>
            <person name="Flipphi M."/>
            <person name="Freyberg S."/>
            <person name="Gallo A."/>
            <person name="Gournas C."/>
            <person name="Habgood R."/>
            <person name="Hainaut M."/>
            <person name="Harispe M.L."/>
            <person name="Henrissat B."/>
            <person name="Hilden K.S."/>
            <person name="Hope R."/>
            <person name="Hossain A."/>
            <person name="Karabika E."/>
            <person name="Karaffa L."/>
            <person name="Karanyi Z."/>
            <person name="Krasevec N."/>
            <person name="Kuo A."/>
            <person name="Kusch H."/>
            <person name="LaButti K."/>
            <person name="Lagendijk E.L."/>
            <person name="Lapidus A."/>
            <person name="Levasseur A."/>
            <person name="Lindquist E."/>
            <person name="Lipzen A."/>
            <person name="Logrieco A.F."/>
            <person name="MacCabe A."/>
            <person name="Maekelae M.R."/>
            <person name="Malavazi I."/>
            <person name="Melin P."/>
            <person name="Meyer V."/>
            <person name="Mielnichuk N."/>
            <person name="Miskei M."/>
            <person name="Molnar A.P."/>
            <person name="Mule G."/>
            <person name="Ngan C.Y."/>
            <person name="Orejas M."/>
            <person name="Orosz E."/>
            <person name="Ouedraogo J.P."/>
            <person name="Overkamp K.M."/>
            <person name="Park H.-S."/>
            <person name="Perrone G."/>
            <person name="Piumi F."/>
            <person name="Punt P.J."/>
            <person name="Ram A.F."/>
            <person name="Ramon A."/>
            <person name="Rauscher S."/>
            <person name="Record E."/>
            <person name="Riano-Pachon D.M."/>
            <person name="Robert V."/>
            <person name="Roehrig J."/>
            <person name="Ruller R."/>
            <person name="Salamov A."/>
            <person name="Salih N.S."/>
            <person name="Samson R.A."/>
            <person name="Sandor E."/>
            <person name="Sanguinetti M."/>
            <person name="Schuetze T."/>
            <person name="Sepcic K."/>
            <person name="Shelest E."/>
            <person name="Sherlock G."/>
            <person name="Sophianopoulou V."/>
            <person name="Squina F.M."/>
            <person name="Sun H."/>
            <person name="Susca A."/>
            <person name="Todd R.B."/>
            <person name="Tsang A."/>
            <person name="Unkles S.E."/>
            <person name="van de Wiele N."/>
            <person name="van Rossen-Uffink D."/>
            <person name="Oliveira J.V."/>
            <person name="Vesth T.C."/>
            <person name="Visser J."/>
            <person name="Yu J.-H."/>
            <person name="Zhou M."/>
            <person name="Andersen M.R."/>
            <person name="Archer D.B."/>
            <person name="Baker S.E."/>
            <person name="Benoit I."/>
            <person name="Brakhage A.A."/>
            <person name="Braus G.H."/>
            <person name="Fischer R."/>
            <person name="Frisvad J.C."/>
            <person name="Goldman G.H."/>
            <person name="Houbraken J."/>
            <person name="Oakley B."/>
            <person name="Pocsi I."/>
            <person name="Scazzocchio C."/>
            <person name="Seiboth B."/>
            <person name="vanKuyk P.A."/>
            <person name="Wortman J."/>
            <person name="Dyer P.S."/>
            <person name="Grigoriev I.V."/>
        </authorList>
    </citation>
    <scope>NUCLEOTIDE SEQUENCE [LARGE SCALE GENOMIC DNA]</scope>
    <source>
        <strain evidence="2">CBS 506.65</strain>
    </source>
</reference>
<gene>
    <name evidence="1" type="ORF">ASPZODRAFT_131634</name>
</gene>
<dbReference type="EMBL" id="KV878340">
    <property type="protein sequence ID" value="OJJ47992.1"/>
    <property type="molecule type" value="Genomic_DNA"/>
</dbReference>
<evidence type="ECO:0000313" key="2">
    <source>
        <dbReference type="Proteomes" id="UP000184188"/>
    </source>
</evidence>
<dbReference type="GO" id="GO:0005634">
    <property type="term" value="C:nucleus"/>
    <property type="evidence" value="ECO:0007669"/>
    <property type="project" value="TreeGrafter"/>
</dbReference>
<dbReference type="GO" id="GO:0005829">
    <property type="term" value="C:cytosol"/>
    <property type="evidence" value="ECO:0007669"/>
    <property type="project" value="TreeGrafter"/>
</dbReference>
<dbReference type="Gene3D" id="3.40.50.880">
    <property type="match status" value="1"/>
</dbReference>
<sequence length="363" mass="39328">MITRRIHIAVLDVDVPVPNVYAAQGLYSSQFRVLLQAAVARLNKASKLATGPIAIHTTAYDAVGGALPPLQGLRSQPRGQGTADPENFRCGPLGAIDAVLITGSSASVYAFDKYPWIRPLQTFIQTVYAEFPHVKLFGSCFGHQLIAQALLSLHNPLVQPHEAFKVEACPLGAEVGIQPIKLHSSFVTRFPCLETAAASSVSSDSERDFCIQLIHLDRVVPEKAGVLQDVRSSDLCMPSSDETNASMTLPSGWISIGGSAKCPIQGLYNPRRVLTYQGHFEFDSFVTRETCVEFARRLNWPAADVQDYLACIDRACVPGSEDADDSKLAAEVVVLFFAGEDAGSQEILMPMETGILTPPLEIQ</sequence>
<dbReference type="PANTHER" id="PTHR42695:SF6">
    <property type="entry name" value="GLUTAMINE AMIDOTRANSFERASE DOMAIN-CONTAINING PROTEIN"/>
    <property type="match status" value="1"/>
</dbReference>
<organism evidence="1 2">
    <name type="scientific">Penicilliopsis zonata CBS 506.65</name>
    <dbReference type="NCBI Taxonomy" id="1073090"/>
    <lineage>
        <taxon>Eukaryota</taxon>
        <taxon>Fungi</taxon>
        <taxon>Dikarya</taxon>
        <taxon>Ascomycota</taxon>
        <taxon>Pezizomycotina</taxon>
        <taxon>Eurotiomycetes</taxon>
        <taxon>Eurotiomycetidae</taxon>
        <taxon>Eurotiales</taxon>
        <taxon>Aspergillaceae</taxon>
        <taxon>Penicilliopsis</taxon>
    </lineage>
</organism>
<dbReference type="InterPro" id="IPR044992">
    <property type="entry name" value="ChyE-like"/>
</dbReference>
<keyword evidence="2" id="KW-1185">Reference proteome</keyword>
<dbReference type="AlphaFoldDB" id="A0A1L9SL46"/>